<reference evidence="1 2" key="1">
    <citation type="journal article" date="2024" name="G3 (Bethesda)">
        <title>Genome assembly of Hibiscus sabdariffa L. provides insights into metabolisms of medicinal natural products.</title>
        <authorList>
            <person name="Kim T."/>
        </authorList>
    </citation>
    <scope>NUCLEOTIDE SEQUENCE [LARGE SCALE GENOMIC DNA]</scope>
    <source>
        <strain evidence="1">TK-2024</strain>
        <tissue evidence="1">Old leaves</tissue>
    </source>
</reference>
<dbReference type="Proteomes" id="UP001396334">
    <property type="component" value="Unassembled WGS sequence"/>
</dbReference>
<accession>A0ABR2TXB9</accession>
<gene>
    <name evidence="1" type="ORF">V6N11_017179</name>
</gene>
<evidence type="ECO:0000313" key="1">
    <source>
        <dbReference type="EMBL" id="KAK9042100.1"/>
    </source>
</evidence>
<dbReference type="EMBL" id="JBBPBN010000004">
    <property type="protein sequence ID" value="KAK9042100.1"/>
    <property type="molecule type" value="Genomic_DNA"/>
</dbReference>
<protein>
    <submittedName>
        <fullName evidence="1">Uncharacterized protein</fullName>
    </submittedName>
</protein>
<evidence type="ECO:0000313" key="2">
    <source>
        <dbReference type="Proteomes" id="UP001396334"/>
    </source>
</evidence>
<name>A0ABR2TXB9_9ROSI</name>
<organism evidence="1 2">
    <name type="scientific">Hibiscus sabdariffa</name>
    <name type="common">roselle</name>
    <dbReference type="NCBI Taxonomy" id="183260"/>
    <lineage>
        <taxon>Eukaryota</taxon>
        <taxon>Viridiplantae</taxon>
        <taxon>Streptophyta</taxon>
        <taxon>Embryophyta</taxon>
        <taxon>Tracheophyta</taxon>
        <taxon>Spermatophyta</taxon>
        <taxon>Magnoliopsida</taxon>
        <taxon>eudicotyledons</taxon>
        <taxon>Gunneridae</taxon>
        <taxon>Pentapetalae</taxon>
        <taxon>rosids</taxon>
        <taxon>malvids</taxon>
        <taxon>Malvales</taxon>
        <taxon>Malvaceae</taxon>
        <taxon>Malvoideae</taxon>
        <taxon>Hibiscus</taxon>
    </lineage>
</organism>
<comment type="caution">
    <text evidence="1">The sequence shown here is derived from an EMBL/GenBank/DDBJ whole genome shotgun (WGS) entry which is preliminary data.</text>
</comment>
<proteinExistence type="predicted"/>
<keyword evidence="2" id="KW-1185">Reference proteome</keyword>
<sequence length="100" mass="10959">MKLQQIATRMVIQYGWDPDGSPAVYCSTNVVTALSMGNNHEFEMATKVEKDLERILNENGGLREKEPFFLSHIDYKEPLSSSFLGEGSASGTATFLAVAA</sequence>